<protein>
    <recommendedName>
        <fullName evidence="3">histidine kinase</fullName>
        <ecNumber evidence="3">2.7.13.3</ecNumber>
    </recommendedName>
</protein>
<dbReference type="InterPro" id="IPR005467">
    <property type="entry name" value="His_kinase_dom"/>
</dbReference>
<dbReference type="SUPFAM" id="SSF55874">
    <property type="entry name" value="ATPase domain of HSP90 chaperone/DNA topoisomerase II/histidine kinase"/>
    <property type="match status" value="1"/>
</dbReference>
<dbReference type="SMART" id="SM00304">
    <property type="entry name" value="HAMP"/>
    <property type="match status" value="1"/>
</dbReference>
<evidence type="ECO:0000256" key="9">
    <source>
        <dbReference type="ARBA" id="ARBA00023012"/>
    </source>
</evidence>
<evidence type="ECO:0000256" key="2">
    <source>
        <dbReference type="ARBA" id="ARBA00004370"/>
    </source>
</evidence>
<dbReference type="Pfam" id="PF02518">
    <property type="entry name" value="HATPase_c"/>
    <property type="match status" value="1"/>
</dbReference>
<dbReference type="PRINTS" id="PR00344">
    <property type="entry name" value="BCTRLSENSOR"/>
</dbReference>
<keyword evidence="4" id="KW-0597">Phosphoprotein</keyword>
<dbReference type="CDD" id="cd00075">
    <property type="entry name" value="HATPase"/>
    <property type="match status" value="1"/>
</dbReference>
<name>A0ABQ6JFA9_9ACTN</name>
<feature type="domain" description="Histidine kinase" evidence="12">
    <location>
        <begin position="159"/>
        <end position="325"/>
    </location>
</feature>
<dbReference type="EC" id="2.7.13.3" evidence="3"/>
<dbReference type="InterPro" id="IPR003594">
    <property type="entry name" value="HATPase_dom"/>
</dbReference>
<dbReference type="InterPro" id="IPR003660">
    <property type="entry name" value="HAMP_dom"/>
</dbReference>
<reference evidence="15" key="1">
    <citation type="journal article" date="2019" name="Int. J. Syst. Evol. Microbiol.">
        <title>The Global Catalogue of Microorganisms (GCM) 10K type strain sequencing project: providing services to taxonomists for standard genome sequencing and annotation.</title>
        <authorList>
            <consortium name="The Broad Institute Genomics Platform"/>
            <consortium name="The Broad Institute Genome Sequencing Center for Infectious Disease"/>
            <person name="Wu L."/>
            <person name="Ma J."/>
        </authorList>
    </citation>
    <scope>NUCLEOTIDE SEQUENCE [LARGE SCALE GENOMIC DNA]</scope>
    <source>
        <strain evidence="15">NBRC 108730</strain>
    </source>
</reference>
<keyword evidence="6 11" id="KW-0812">Transmembrane</keyword>
<sequence length="329" mass="34034">MLGERAGQGGAQTVLVAVSLAEVQRGTALARTAVLVGVPVLLLVIALLVRRVSASALRPVERLRRGAEQVVAGSAQPQALPVPAADDEVAALARTLNEMLARLEASSLAAARLRGRRRPRACAARWPACAPSLEVALQVPGDTAAWREVAEGALVDVGRTTALVEDLLLLARSGAGAVPASDVDLGALAHERAGAGHRVPVRVEAEPGVVVRMAPTLAGRVVDNLLDNACRHAASEVLVRVHRDGLRAVLEVVDDGPGVAEADRERVFERFTRLDDARDREAGGTGLGLAIVRSVVGRLGGTVQALARADGGAGARFVVVLRAVTGPIG</sequence>
<evidence type="ECO:0000256" key="4">
    <source>
        <dbReference type="ARBA" id="ARBA00022553"/>
    </source>
</evidence>
<evidence type="ECO:0000256" key="11">
    <source>
        <dbReference type="SAM" id="Phobius"/>
    </source>
</evidence>
<evidence type="ECO:0000256" key="6">
    <source>
        <dbReference type="ARBA" id="ARBA00022692"/>
    </source>
</evidence>
<dbReference type="Pfam" id="PF00672">
    <property type="entry name" value="HAMP"/>
    <property type="match status" value="1"/>
</dbReference>
<keyword evidence="5" id="KW-0808">Transferase</keyword>
<dbReference type="PANTHER" id="PTHR45436:SF5">
    <property type="entry name" value="SENSOR HISTIDINE KINASE TRCS"/>
    <property type="match status" value="1"/>
</dbReference>
<dbReference type="Gene3D" id="3.30.565.10">
    <property type="entry name" value="Histidine kinase-like ATPase, C-terminal domain"/>
    <property type="match status" value="1"/>
</dbReference>
<keyword evidence="9" id="KW-0902">Two-component regulatory system</keyword>
<accession>A0ABQ6JFA9</accession>
<evidence type="ECO:0000256" key="3">
    <source>
        <dbReference type="ARBA" id="ARBA00012438"/>
    </source>
</evidence>
<evidence type="ECO:0000256" key="5">
    <source>
        <dbReference type="ARBA" id="ARBA00022679"/>
    </source>
</evidence>
<dbReference type="InterPro" id="IPR050428">
    <property type="entry name" value="TCS_sensor_his_kinase"/>
</dbReference>
<feature type="domain" description="HAMP" evidence="13">
    <location>
        <begin position="54"/>
        <end position="108"/>
    </location>
</feature>
<evidence type="ECO:0000313" key="15">
    <source>
        <dbReference type="Proteomes" id="UP001157017"/>
    </source>
</evidence>
<evidence type="ECO:0000256" key="10">
    <source>
        <dbReference type="ARBA" id="ARBA00023136"/>
    </source>
</evidence>
<dbReference type="PANTHER" id="PTHR45436">
    <property type="entry name" value="SENSOR HISTIDINE KINASE YKOH"/>
    <property type="match status" value="1"/>
</dbReference>
<evidence type="ECO:0000313" key="14">
    <source>
        <dbReference type="EMBL" id="GMA86482.1"/>
    </source>
</evidence>
<dbReference type="PROSITE" id="PS50885">
    <property type="entry name" value="HAMP"/>
    <property type="match status" value="1"/>
</dbReference>
<dbReference type="Gene3D" id="6.10.340.10">
    <property type="match status" value="1"/>
</dbReference>
<evidence type="ECO:0000256" key="7">
    <source>
        <dbReference type="ARBA" id="ARBA00022777"/>
    </source>
</evidence>
<proteinExistence type="predicted"/>
<comment type="caution">
    <text evidence="14">The sequence shown here is derived from an EMBL/GenBank/DDBJ whole genome shotgun (WGS) entry which is preliminary data.</text>
</comment>
<comment type="catalytic activity">
    <reaction evidence="1">
        <text>ATP + protein L-histidine = ADP + protein N-phospho-L-histidine.</text>
        <dbReference type="EC" id="2.7.13.3"/>
    </reaction>
</comment>
<evidence type="ECO:0000256" key="1">
    <source>
        <dbReference type="ARBA" id="ARBA00000085"/>
    </source>
</evidence>
<keyword evidence="10 11" id="KW-0472">Membrane</keyword>
<keyword evidence="7" id="KW-0418">Kinase</keyword>
<dbReference type="EMBL" id="BSUZ01000001">
    <property type="protein sequence ID" value="GMA86482.1"/>
    <property type="molecule type" value="Genomic_DNA"/>
</dbReference>
<evidence type="ECO:0000256" key="8">
    <source>
        <dbReference type="ARBA" id="ARBA00022989"/>
    </source>
</evidence>
<comment type="subcellular location">
    <subcellularLocation>
        <location evidence="2">Membrane</location>
    </subcellularLocation>
</comment>
<keyword evidence="15" id="KW-1185">Reference proteome</keyword>
<feature type="transmembrane region" description="Helical" evidence="11">
    <location>
        <begin position="28"/>
        <end position="49"/>
    </location>
</feature>
<dbReference type="InterPro" id="IPR004358">
    <property type="entry name" value="Sig_transdc_His_kin-like_C"/>
</dbReference>
<keyword evidence="8 11" id="KW-1133">Transmembrane helix</keyword>
<dbReference type="SMART" id="SM00387">
    <property type="entry name" value="HATPase_c"/>
    <property type="match status" value="1"/>
</dbReference>
<dbReference type="InterPro" id="IPR036890">
    <property type="entry name" value="HATPase_C_sf"/>
</dbReference>
<dbReference type="CDD" id="cd06225">
    <property type="entry name" value="HAMP"/>
    <property type="match status" value="1"/>
</dbReference>
<evidence type="ECO:0000259" key="12">
    <source>
        <dbReference type="PROSITE" id="PS50109"/>
    </source>
</evidence>
<dbReference type="PROSITE" id="PS50109">
    <property type="entry name" value="HIS_KIN"/>
    <property type="match status" value="1"/>
</dbReference>
<organism evidence="14 15">
    <name type="scientific">Angustibacter aerolatus</name>
    <dbReference type="NCBI Taxonomy" id="1162965"/>
    <lineage>
        <taxon>Bacteria</taxon>
        <taxon>Bacillati</taxon>
        <taxon>Actinomycetota</taxon>
        <taxon>Actinomycetes</taxon>
        <taxon>Kineosporiales</taxon>
        <taxon>Kineosporiaceae</taxon>
    </lineage>
</organism>
<gene>
    <name evidence="14" type="ORF">GCM10025868_17320</name>
</gene>
<evidence type="ECO:0000259" key="13">
    <source>
        <dbReference type="PROSITE" id="PS50885"/>
    </source>
</evidence>
<dbReference type="Proteomes" id="UP001157017">
    <property type="component" value="Unassembled WGS sequence"/>
</dbReference>